<dbReference type="InterPro" id="IPR029063">
    <property type="entry name" value="SAM-dependent_MTases_sf"/>
</dbReference>
<dbReference type="GO" id="GO:0046872">
    <property type="term" value="F:metal ion binding"/>
    <property type="evidence" value="ECO:0007669"/>
    <property type="project" value="UniProtKB-KW"/>
</dbReference>
<dbReference type="Proteomes" id="UP000199340">
    <property type="component" value="Unassembled WGS sequence"/>
</dbReference>
<dbReference type="Pfam" id="PF05045">
    <property type="entry name" value="RgpF"/>
    <property type="match status" value="1"/>
</dbReference>
<evidence type="ECO:0000256" key="2">
    <source>
        <dbReference type="ARBA" id="ARBA00022679"/>
    </source>
</evidence>
<evidence type="ECO:0000313" key="7">
    <source>
        <dbReference type="Proteomes" id="UP000199340"/>
    </source>
</evidence>
<dbReference type="CDD" id="cd02440">
    <property type="entry name" value="AdoMet_MTases"/>
    <property type="match status" value="1"/>
</dbReference>
<evidence type="ECO:0000259" key="5">
    <source>
        <dbReference type="Pfam" id="PF04765"/>
    </source>
</evidence>
<dbReference type="RefSeq" id="WP_175491523.1">
    <property type="nucleotide sequence ID" value="NZ_FNEB01000013.1"/>
</dbReference>
<dbReference type="SUPFAM" id="SSF53335">
    <property type="entry name" value="S-adenosyl-L-methionine-dependent methyltransferases"/>
    <property type="match status" value="1"/>
</dbReference>
<dbReference type="Pfam" id="PF04765">
    <property type="entry name" value="TOD1_MUCI70"/>
    <property type="match status" value="1"/>
</dbReference>
<keyword evidence="4" id="KW-0175">Coiled coil</keyword>
<reference evidence="6 7" key="1">
    <citation type="submission" date="2016-10" db="EMBL/GenBank/DDBJ databases">
        <authorList>
            <person name="de Groot N.N."/>
        </authorList>
    </citation>
    <scope>NUCLEOTIDE SEQUENCE [LARGE SCALE GENOMIC DNA]</scope>
    <source>
        <strain evidence="6 7">DSM 28010</strain>
    </source>
</reference>
<dbReference type="Pfam" id="PF13578">
    <property type="entry name" value="Methyltransf_24"/>
    <property type="match status" value="1"/>
</dbReference>
<evidence type="ECO:0000313" key="6">
    <source>
        <dbReference type="EMBL" id="SDJ32200.1"/>
    </source>
</evidence>
<feature type="domain" description="TOD1/MUCI70 glycosyltransferase-like" evidence="5">
    <location>
        <begin position="476"/>
        <end position="687"/>
    </location>
</feature>
<keyword evidence="2 6" id="KW-0808">Transferase</keyword>
<dbReference type="CDD" id="cd04194">
    <property type="entry name" value="GT8_A4GalT_like"/>
    <property type="match status" value="1"/>
</dbReference>
<proteinExistence type="predicted"/>
<dbReference type="InterPro" id="IPR048354">
    <property type="entry name" value="TOD1_MUCI70_glycTrfase_dom"/>
</dbReference>
<evidence type="ECO:0000256" key="1">
    <source>
        <dbReference type="ARBA" id="ARBA00022676"/>
    </source>
</evidence>
<dbReference type="PANTHER" id="PTHR13778">
    <property type="entry name" value="GLYCOSYLTRANSFERASE 8 DOMAIN-CONTAINING PROTEIN"/>
    <property type="match status" value="1"/>
</dbReference>
<dbReference type="EMBL" id="FNEB01000013">
    <property type="protein sequence ID" value="SDJ32200.1"/>
    <property type="molecule type" value="Genomic_DNA"/>
</dbReference>
<dbReference type="SUPFAM" id="SSF53448">
    <property type="entry name" value="Nucleotide-diphospho-sugar transferases"/>
    <property type="match status" value="1"/>
</dbReference>
<dbReference type="InterPro" id="IPR050748">
    <property type="entry name" value="Glycosyltrans_8_dom-fam"/>
</dbReference>
<name>A0A1G8SUD6_9RHOB</name>
<dbReference type="InterPro" id="IPR007739">
    <property type="entry name" value="RgpF"/>
</dbReference>
<dbReference type="Gene3D" id="3.40.50.150">
    <property type="entry name" value="Vaccinia Virus protein VP39"/>
    <property type="match status" value="1"/>
</dbReference>
<gene>
    <name evidence="6" type="ORF">SAMN05421850_11338</name>
</gene>
<dbReference type="InterPro" id="IPR002495">
    <property type="entry name" value="Glyco_trans_8"/>
</dbReference>
<evidence type="ECO:0000256" key="4">
    <source>
        <dbReference type="SAM" id="Coils"/>
    </source>
</evidence>
<dbReference type="Pfam" id="PF01501">
    <property type="entry name" value="Glyco_transf_8"/>
    <property type="match status" value="1"/>
</dbReference>
<dbReference type="InterPro" id="IPR029044">
    <property type="entry name" value="Nucleotide-diphossugar_trans"/>
</dbReference>
<keyword evidence="7" id="KW-1185">Reference proteome</keyword>
<keyword evidence="3" id="KW-0479">Metal-binding</keyword>
<keyword evidence="1" id="KW-0328">Glycosyltransferase</keyword>
<dbReference type="GO" id="GO:0016757">
    <property type="term" value="F:glycosyltransferase activity"/>
    <property type="evidence" value="ECO:0007669"/>
    <property type="project" value="UniProtKB-KW"/>
</dbReference>
<feature type="coiled-coil region" evidence="4">
    <location>
        <begin position="276"/>
        <end position="307"/>
    </location>
</feature>
<sequence>MEKGLMEIVESGHEKVSDKWASYLPFYQKHLSPFQASPVRLLEIGIQNGGSLEVWSQFFPKAEIIVGCDINPKCGSLTYDDPRVRVFVGDAGTKIVKAKISKASEYFDIIIDDGSHKSEDIVKAFSLYFPMLKPGGVYIAEDLHASYFEDYQGGTEAPYSSLNFFKRLTDYVNREHWGADVPENTLLSYFSKHWAVDFDSNSLDCITEVIFSNSLVLVRKGHPGDNALGHRVVSGTSALVDESIKNLDLSEPLKRNESRNPTGPLSMRLEAYPGEARRLSAALKATADELEEKKSELAAAVEKAIAVRVQIEEIATPRELLKNLFTTLQYKILHGLSKSRPIVSKRAAARFARSAAKRDPSRLELTPTLSDQLLPIMESGFWDERWYRDRHWSEIETAAKRDKRILSPLNHYIIEGWKNGYEPSDYFPIKRPADLEKNPVTHFMDTVRHNGYQFEENVWNPKPQDISDYWLYRESREAKRVIYTCIVGHYDDLIQPKYIDRSSDYVCFTDRQDLLESKEVGVWKIRQLEKTLENATLTNRWHKMHPSELFADYEESLYVDGNINVLTPYIFEAIEKRGAEMLLPQHFSRSCISEELDEIVRTGRIDEKQARLVDNIIQKARSDGFPTNWGLTENNVIFRKHHDARIKLLMQEWWTLIETVAPRDQAHFCFLLWKHGFSFPSITFPNCRSLYKDFAVVRHNTPEEIQLRKVIEKRIEPIFDDGAVAIVLSCNEAFVNFLDVLLASVVANSSKERNYDIIILTRDVTDTSKQRIQDNYSSNENISIRFYDMTPVLAALTNMDLHIEGYVPVETYNKIFLNDILRGYEKVAYIDTDIILNRDIADLYDIDLCGRAIGASPNVANIHAANAGKKIKSRDFYAYLQKDLGIWNVDRYFQAGILLVDLSHRNTQKLFRKCVDKIKEINQPVFFDQCIFNSVFYGDVYYLSTEWNTVWYLQNYSHLRSTVPEDLFFDYARAFNKPSIIHFASGDKPTNKTDWRLGEYFWKYAVQTKSKDALLSSLSDDQRQSPQVVGAISGLTVIPEMIRILVHVHLYYEDQLPFMMEAISSFHDFPRDVYFTTHKGSKIDKAAVLAAEPGCKFIELPNLGYDIFPFIEVLRRVNLSQYDYILKLHTKAPRTTEQGDVYGIDVPGYTWRDELVGALAGSPKIASANIERLQKDKTIGALGCEDFIFNTHDNNEENNYKLKEWRSYIGVQSGNRYIGGTMFLARAFPFEHFKKLHNKPELFKGDSMSTKSHNDFAHVVERLCGIVIENEGMTVQGC</sequence>
<dbReference type="AlphaFoldDB" id="A0A1G8SUD6"/>
<dbReference type="PANTHER" id="PTHR13778:SF47">
    <property type="entry name" value="LIPOPOLYSACCHARIDE 1,3-GALACTOSYLTRANSFERASE"/>
    <property type="match status" value="1"/>
</dbReference>
<accession>A0A1G8SUD6</accession>
<organism evidence="6 7">
    <name type="scientific">Lutimaribacter saemankumensis</name>
    <dbReference type="NCBI Taxonomy" id="490829"/>
    <lineage>
        <taxon>Bacteria</taxon>
        <taxon>Pseudomonadati</taxon>
        <taxon>Pseudomonadota</taxon>
        <taxon>Alphaproteobacteria</taxon>
        <taxon>Rhodobacterales</taxon>
        <taxon>Roseobacteraceae</taxon>
        <taxon>Lutimaribacter</taxon>
    </lineage>
</organism>
<evidence type="ECO:0000256" key="3">
    <source>
        <dbReference type="ARBA" id="ARBA00022723"/>
    </source>
</evidence>
<dbReference type="Gene3D" id="3.90.550.10">
    <property type="entry name" value="Spore Coat Polysaccharide Biosynthesis Protein SpsA, Chain A"/>
    <property type="match status" value="1"/>
</dbReference>
<dbReference type="STRING" id="490829.SAMN05421850_11338"/>
<protein>
    <submittedName>
        <fullName evidence="6">Lipopolysaccharide biosynthesis protein, LPS:glycosyltransferase</fullName>
    </submittedName>
</protein>